<feature type="transmembrane region" description="Helical" evidence="1">
    <location>
        <begin position="20"/>
        <end position="38"/>
    </location>
</feature>
<reference evidence="2 3" key="1">
    <citation type="submission" date="2019-03" db="EMBL/GenBank/DDBJ databases">
        <title>Vagococcus sp. was isolated fron gut of Carduelis flavirostris.</title>
        <authorList>
            <person name="Ge Y."/>
        </authorList>
    </citation>
    <scope>NUCLEOTIDE SEQUENCE [LARGE SCALE GENOMIC DNA]</scope>
    <source>
        <strain evidence="2 3">CF-210</strain>
    </source>
</reference>
<name>A0AAJ5JKX5_9ENTE</name>
<dbReference type="InterPro" id="IPR020215">
    <property type="entry name" value="EbsA-like"/>
</dbReference>
<keyword evidence="1" id="KW-0472">Membrane</keyword>
<evidence type="ECO:0008006" key="4">
    <source>
        <dbReference type="Google" id="ProtNLM"/>
    </source>
</evidence>
<gene>
    <name evidence="2" type="ORF">E4031_07420</name>
</gene>
<dbReference type="Proteomes" id="UP000297725">
    <property type="component" value="Unassembled WGS sequence"/>
</dbReference>
<feature type="transmembrane region" description="Helical" evidence="1">
    <location>
        <begin position="44"/>
        <end position="62"/>
    </location>
</feature>
<proteinExistence type="predicted"/>
<accession>A0AAJ5JKX5</accession>
<keyword evidence="1" id="KW-1133">Transmembrane helix</keyword>
<dbReference type="Pfam" id="PF17255">
    <property type="entry name" value="EbsA"/>
    <property type="match status" value="1"/>
</dbReference>
<comment type="caution">
    <text evidence="2">The sequence shown here is derived from an EMBL/GenBank/DDBJ whole genome shotgun (WGS) entry which is preliminary data.</text>
</comment>
<keyword evidence="1" id="KW-0812">Transmembrane</keyword>
<organism evidence="2 3">
    <name type="scientific">Vagococcus xieshaowenii</name>
    <dbReference type="NCBI Taxonomy" id="2562451"/>
    <lineage>
        <taxon>Bacteria</taxon>
        <taxon>Bacillati</taxon>
        <taxon>Bacillota</taxon>
        <taxon>Bacilli</taxon>
        <taxon>Lactobacillales</taxon>
        <taxon>Enterococcaceae</taxon>
        <taxon>Vagococcus</taxon>
    </lineage>
</organism>
<dbReference type="EMBL" id="SRHU01000024">
    <property type="protein sequence ID" value="TFZ40610.1"/>
    <property type="molecule type" value="Genomic_DNA"/>
</dbReference>
<evidence type="ECO:0000256" key="1">
    <source>
        <dbReference type="SAM" id="Phobius"/>
    </source>
</evidence>
<protein>
    <recommendedName>
        <fullName evidence="4">Pore-forming protein</fullName>
    </recommendedName>
</protein>
<evidence type="ECO:0000313" key="2">
    <source>
        <dbReference type="EMBL" id="TFZ40610.1"/>
    </source>
</evidence>
<evidence type="ECO:0000313" key="3">
    <source>
        <dbReference type="Proteomes" id="UP000297725"/>
    </source>
</evidence>
<dbReference type="AlphaFoldDB" id="A0AAJ5JKX5"/>
<sequence>MGKDKAMKKYRYQPDLAHTIIYWSFALCLLLGAAIITLEKITFSWLAVVLVILGVLLTYFGLRRRIVVQEHELIFLLGIPKKNKSLAISEVKKISIGSNGFTILHESKQGKKMEMVCMMKNRTLQEFVETVANHQTFQGDIVGRVVK</sequence>